<keyword evidence="2" id="KW-0812">Transmembrane</keyword>
<organism evidence="3 4">
    <name type="scientific">Portunus trituberculatus</name>
    <name type="common">Swimming crab</name>
    <name type="synonym">Neptunus trituberculatus</name>
    <dbReference type="NCBI Taxonomy" id="210409"/>
    <lineage>
        <taxon>Eukaryota</taxon>
        <taxon>Metazoa</taxon>
        <taxon>Ecdysozoa</taxon>
        <taxon>Arthropoda</taxon>
        <taxon>Crustacea</taxon>
        <taxon>Multicrustacea</taxon>
        <taxon>Malacostraca</taxon>
        <taxon>Eumalacostraca</taxon>
        <taxon>Eucarida</taxon>
        <taxon>Decapoda</taxon>
        <taxon>Pleocyemata</taxon>
        <taxon>Brachyura</taxon>
        <taxon>Eubrachyura</taxon>
        <taxon>Portunoidea</taxon>
        <taxon>Portunidae</taxon>
        <taxon>Portuninae</taxon>
        <taxon>Portunus</taxon>
    </lineage>
</organism>
<keyword evidence="2" id="KW-0472">Membrane</keyword>
<evidence type="ECO:0000313" key="3">
    <source>
        <dbReference type="EMBL" id="MPC66425.1"/>
    </source>
</evidence>
<evidence type="ECO:0000256" key="1">
    <source>
        <dbReference type="SAM" id="MobiDB-lite"/>
    </source>
</evidence>
<protein>
    <submittedName>
        <fullName evidence="3">Uncharacterized protein</fullName>
    </submittedName>
</protein>
<sequence length="100" mass="10723">MFMSIPATPASLEGRETSGGQLMGSSVVPSTTANASDPRLPLPGRPYPPRTLLSRLGHASKSNKNGGNVHRIRTITIIIIIIIIIITITINIIMNANCYK</sequence>
<feature type="region of interest" description="Disordered" evidence="1">
    <location>
        <begin position="1"/>
        <end position="46"/>
    </location>
</feature>
<comment type="caution">
    <text evidence="3">The sequence shown here is derived from an EMBL/GenBank/DDBJ whole genome shotgun (WGS) entry which is preliminary data.</text>
</comment>
<keyword evidence="2" id="KW-1133">Transmembrane helix</keyword>
<keyword evidence="4" id="KW-1185">Reference proteome</keyword>
<evidence type="ECO:0000313" key="4">
    <source>
        <dbReference type="Proteomes" id="UP000324222"/>
    </source>
</evidence>
<accession>A0A5B7H9U3</accession>
<dbReference type="AlphaFoldDB" id="A0A5B7H9U3"/>
<feature type="compositionally biased region" description="Polar residues" evidence="1">
    <location>
        <begin position="18"/>
        <end position="35"/>
    </location>
</feature>
<dbReference type="EMBL" id="VSRR010024734">
    <property type="protein sequence ID" value="MPC66425.1"/>
    <property type="molecule type" value="Genomic_DNA"/>
</dbReference>
<name>A0A5B7H9U3_PORTR</name>
<gene>
    <name evidence="3" type="ORF">E2C01_060572</name>
</gene>
<reference evidence="3 4" key="1">
    <citation type="submission" date="2019-05" db="EMBL/GenBank/DDBJ databases">
        <title>Another draft genome of Portunus trituberculatus and its Hox gene families provides insights of decapod evolution.</title>
        <authorList>
            <person name="Jeong J.-H."/>
            <person name="Song I."/>
            <person name="Kim S."/>
            <person name="Choi T."/>
            <person name="Kim D."/>
            <person name="Ryu S."/>
            <person name="Kim W."/>
        </authorList>
    </citation>
    <scope>NUCLEOTIDE SEQUENCE [LARGE SCALE GENOMIC DNA]</scope>
    <source>
        <tissue evidence="3">Muscle</tissue>
    </source>
</reference>
<feature type="transmembrane region" description="Helical" evidence="2">
    <location>
        <begin position="74"/>
        <end position="94"/>
    </location>
</feature>
<proteinExistence type="predicted"/>
<evidence type="ECO:0000256" key="2">
    <source>
        <dbReference type="SAM" id="Phobius"/>
    </source>
</evidence>
<dbReference type="Proteomes" id="UP000324222">
    <property type="component" value="Unassembled WGS sequence"/>
</dbReference>